<dbReference type="AlphaFoldDB" id="A0A410QAL6"/>
<dbReference type="GO" id="GO:0016851">
    <property type="term" value="F:magnesium chelatase activity"/>
    <property type="evidence" value="ECO:0007669"/>
    <property type="project" value="UniProtKB-EC"/>
</dbReference>
<evidence type="ECO:0000313" key="3">
    <source>
        <dbReference type="EMBL" id="QAT61020.1"/>
    </source>
</evidence>
<name>A0A410QAL6_9FIRM</name>
<dbReference type="CDD" id="cd10150">
    <property type="entry name" value="CobN_like"/>
    <property type="match status" value="1"/>
</dbReference>
<evidence type="ECO:0000313" key="4">
    <source>
        <dbReference type="Proteomes" id="UP000287969"/>
    </source>
</evidence>
<dbReference type="OrthoDB" id="9757976at2"/>
<dbReference type="EMBL" id="CP035282">
    <property type="protein sequence ID" value="QAT61020.1"/>
    <property type="molecule type" value="Genomic_DNA"/>
</dbReference>
<dbReference type="NCBIfam" id="TIGR02025">
    <property type="entry name" value="BchH"/>
    <property type="match status" value="1"/>
</dbReference>
<dbReference type="Proteomes" id="UP000287969">
    <property type="component" value="Chromosome"/>
</dbReference>
<accession>A0A410QAL6</accession>
<keyword evidence="4" id="KW-1185">Reference proteome</keyword>
<dbReference type="PANTHER" id="PTHR44119:SF4">
    <property type="entry name" value="AEROBIC COBALTOCHELATASE SUBUNIT COBN"/>
    <property type="match status" value="1"/>
</dbReference>
<dbReference type="PANTHER" id="PTHR44119">
    <property type="entry name" value="MAGNESIUM-CHELATASE SUBUNIT CHLH, CHLOROPLASTIC"/>
    <property type="match status" value="1"/>
</dbReference>
<evidence type="ECO:0000256" key="1">
    <source>
        <dbReference type="ARBA" id="ARBA00010851"/>
    </source>
</evidence>
<dbReference type="Pfam" id="PF02514">
    <property type="entry name" value="CobN-Mg_chel"/>
    <property type="match status" value="1"/>
</dbReference>
<dbReference type="InterPro" id="IPR003672">
    <property type="entry name" value="CobN/Mg_chltase"/>
</dbReference>
<protein>
    <submittedName>
        <fullName evidence="3">Magnesium chelatase subunit H</fullName>
        <ecNumber evidence="3">6.6.1.1</ecNumber>
    </submittedName>
</protein>
<keyword evidence="3" id="KW-0436">Ligase</keyword>
<feature type="domain" description="CobN/magnesium chelatase" evidence="2">
    <location>
        <begin position="150"/>
        <end position="1220"/>
    </location>
</feature>
<gene>
    <name evidence="3" type="primary">bchH</name>
    <name evidence="3" type="ORF">EQM13_05190</name>
</gene>
<organism evidence="3 4">
    <name type="scientific">Acidilutibacter cellobiosedens</name>
    <dbReference type="NCBI Taxonomy" id="2507161"/>
    <lineage>
        <taxon>Bacteria</taxon>
        <taxon>Bacillati</taxon>
        <taxon>Bacillota</taxon>
        <taxon>Tissierellia</taxon>
        <taxon>Tissierellales</taxon>
        <taxon>Acidilutibacteraceae</taxon>
        <taxon>Acidilutibacter</taxon>
    </lineage>
</organism>
<evidence type="ECO:0000259" key="2">
    <source>
        <dbReference type="Pfam" id="PF02514"/>
    </source>
</evidence>
<comment type="similarity">
    <text evidence="1">Belongs to the Mg-chelatase subunit H family.</text>
</comment>
<dbReference type="RefSeq" id="WP_071140052.1">
    <property type="nucleotide sequence ID" value="NZ_CP035282.1"/>
</dbReference>
<dbReference type="KEGG" id="spoa:EQM13_05190"/>
<dbReference type="GO" id="GO:0015995">
    <property type="term" value="P:chlorophyll biosynthetic process"/>
    <property type="evidence" value="ECO:0007669"/>
    <property type="project" value="InterPro"/>
</dbReference>
<proteinExistence type="inferred from homology"/>
<reference evidence="4" key="1">
    <citation type="submission" date="2019-01" db="EMBL/GenBank/DDBJ databases">
        <title>Draft genomes of a novel of Sporanaerobacter strains.</title>
        <authorList>
            <person name="Ma S."/>
        </authorList>
    </citation>
    <scope>NUCLEOTIDE SEQUENCE [LARGE SCALE GENOMIC DNA]</scope>
    <source>
        <strain evidence="4">NJN-17</strain>
    </source>
</reference>
<dbReference type="EC" id="6.6.1.1" evidence="3"/>
<dbReference type="InterPro" id="IPR011771">
    <property type="entry name" value="BchH"/>
</dbReference>
<sequence length="1239" mass="143164">MKITFITVSTPGIKSLIEAGKEINRQYPNILDLNLYYGKEEMNDEKSKKMAEDIKNSHLVFVDLMGSPSSIAKSVYIGLESCNGNIVPYGSSAREYMRLGSFTMKGMTDGKNKKKMNMAAIEKMKSTAETLGKIMPGKMRDMKNYFSILKYFKVADKSNILNMLYLMLRDYGNINEIPRLLEPREVEEVGICNPETMRFYKNYEEYEKDFPFDIKKPTVAILFYGHKYPVDTSSCVGEIKKRIEKFANVIPIAISGAFTKNEKKIKDVILKSTKTSVDIILNFMSFRLGAGPMGGEPQAGIDLLKKADVPYFHPYFMSRRRIKEWEESIQGCSTSEMMISVMLPELDGCIETYPVGAMTEPRYDMEFDIRTDELVIIEERVDKLISRIRSYINLRKKENKDKRIAIICYNYPPGESNIFGGAFLDTFSSVENILKNLKDKGYKVNPLTKEELMGIFTAGGIVNSGKYSDSWEKMIKYPDKKYREELKKSSDYEDIIKEWGPSPGSIMVNDNNEFLIPGIIEGNIFIGLQPTRGVHEEIEKVYHDKTLPPHHQYSGFYKWIKDEFKADAIIHVGTHGTLEFLKGKECGMSGNCYPDKLLSDIPHIYLYYCGNPSESTIAKRRSYANIISYQPPVFVQGELYGEFAGLISMIDNYHQSLSLAPQSSDDILSSIWELAEKLNMPKNLDNIEGELYRMKKSLIPKGLHIFGKGYTPEEAREYAKGLLRYNRNGILSIRELITRANGCSLDALLDNDQYETIREIDEEAEKIIDYYFENRKLKKSKYINENNKDEFIKSLEYGCTIIESSQKNYEMEGLMRVLEGKYNPAKLAGDIYRHPEILPSGYNLYQFDPRLIPTKIAYKRGEKICLNTLDAYKKEENSYPLSTAVVLWGLETSRTQGETFSQILAYLGVRVSESSNEWDPKYDIIPIEELERPRIDVTINICGFFRDMFPNLIVSLNEIFERLWKSDESDEENYFKRNSKRIYKKLLDKGYDEEEAKELAISRVFGPKEGSYGTGITKIIETKNWEKEEQLGKAYIDSLQHVYNGKVHGKRVEGLYEENLKTVEIISQIRSNHEYEITDLDHYYEYFGGLSKSVEMVKGQKAKMYITDTTGDRVLSESVEKSIERGIRTRVLNPKWIDGMLEHKYHGVQKIADRFENVLGLAATTNSVEEWIYEDMYDSYVDNEELRKRLIENNPFAYMDILEQMTEYYNRGYWKADKEKIDKIKELYLELEGNIEENL</sequence>